<gene>
    <name evidence="1" type="ORF">HMPREF1378_00865</name>
</gene>
<reference evidence="1 2" key="1">
    <citation type="submission" date="2012-04" db="EMBL/GenBank/DDBJ databases">
        <authorList>
            <person name="Weinstock G."/>
            <person name="Sodergren E."/>
            <person name="Lobos E.A."/>
            <person name="Fulton L."/>
            <person name="Fulton R."/>
            <person name="Courtney L."/>
            <person name="Fronick C."/>
            <person name="O'Laughlin M."/>
            <person name="Godfrey J."/>
            <person name="Wilson R.M."/>
            <person name="Miner T."/>
            <person name="Farmer C."/>
            <person name="Delehaunty K."/>
            <person name="Cordes M."/>
            <person name="Minx P."/>
            <person name="Tomlinson C."/>
            <person name="Chen J."/>
            <person name="Wollam A."/>
            <person name="Pepin K.H."/>
            <person name="Bhonagiri V."/>
            <person name="Zhang X."/>
            <person name="Suruliraj S."/>
            <person name="Warren W."/>
            <person name="Mitreva M."/>
            <person name="Mardis E.R."/>
            <person name="Wilson R.K."/>
        </authorList>
    </citation>
    <scope>NUCLEOTIDE SEQUENCE [LARGE SCALE GENOMIC DNA]</scope>
    <source>
        <strain evidence="1 2">R496</strain>
    </source>
</reference>
<name>A0AAV3GXW6_ENTFC</name>
<dbReference type="AlphaFoldDB" id="A0AAV3GXW6"/>
<organism evidence="1 2">
    <name type="scientific">Enterococcus faecium R496</name>
    <dbReference type="NCBI Taxonomy" id="1134836"/>
    <lineage>
        <taxon>Bacteria</taxon>
        <taxon>Bacillati</taxon>
        <taxon>Bacillota</taxon>
        <taxon>Bacilli</taxon>
        <taxon>Lactobacillales</taxon>
        <taxon>Enterococcaceae</taxon>
        <taxon>Enterococcus</taxon>
    </lineage>
</organism>
<evidence type="ECO:0000313" key="2">
    <source>
        <dbReference type="Proteomes" id="UP000006402"/>
    </source>
</evidence>
<sequence length="55" mass="6578">MKKNLENVVSPSSFFNFQVTESYFCYLTFRSILDSFCSKSDIYSGRYYCYIKDIK</sequence>
<proteinExistence type="predicted"/>
<protein>
    <submittedName>
        <fullName evidence="1">Uncharacterized protein</fullName>
    </submittedName>
</protein>
<evidence type="ECO:0000313" key="1">
    <source>
        <dbReference type="EMBL" id="EJX54199.1"/>
    </source>
</evidence>
<dbReference type="Proteomes" id="UP000006402">
    <property type="component" value="Unassembled WGS sequence"/>
</dbReference>
<comment type="caution">
    <text evidence="1">The sequence shown here is derived from an EMBL/GenBank/DDBJ whole genome shotgun (WGS) entry which is preliminary data.</text>
</comment>
<accession>A0AAV3GXW6</accession>
<dbReference type="EMBL" id="AMAH01000067">
    <property type="protein sequence ID" value="EJX54199.1"/>
    <property type="molecule type" value="Genomic_DNA"/>
</dbReference>